<reference evidence="4" key="1">
    <citation type="journal article" date="2014" name="Science">
        <title>The coffee genome provides insight into the convergent evolution of caffeine biosynthesis.</title>
        <authorList>
            <person name="Denoeud F."/>
            <person name="Carretero-Paulet L."/>
            <person name="Dereeper A."/>
            <person name="Droc G."/>
            <person name="Guyot R."/>
            <person name="Pietrella M."/>
            <person name="Zheng C."/>
            <person name="Alberti A."/>
            <person name="Anthony F."/>
            <person name="Aprea G."/>
            <person name="Aury J.M."/>
            <person name="Bento P."/>
            <person name="Bernard M."/>
            <person name="Bocs S."/>
            <person name="Campa C."/>
            <person name="Cenci A."/>
            <person name="Combes M.C."/>
            <person name="Crouzillat D."/>
            <person name="Da Silva C."/>
            <person name="Daddiego L."/>
            <person name="De Bellis F."/>
            <person name="Dussert S."/>
            <person name="Garsmeur O."/>
            <person name="Gayraud T."/>
            <person name="Guignon V."/>
            <person name="Jahn K."/>
            <person name="Jamilloux V."/>
            <person name="Joet T."/>
            <person name="Labadie K."/>
            <person name="Lan T."/>
            <person name="Leclercq J."/>
            <person name="Lepelley M."/>
            <person name="Leroy T."/>
            <person name="Li L.T."/>
            <person name="Librado P."/>
            <person name="Lopez L."/>
            <person name="Munoz A."/>
            <person name="Noel B."/>
            <person name="Pallavicini A."/>
            <person name="Perrotta G."/>
            <person name="Poncet V."/>
            <person name="Pot D."/>
            <person name="Priyono X."/>
            <person name="Rigoreau M."/>
            <person name="Rouard M."/>
            <person name="Rozas J."/>
            <person name="Tranchant-Dubreuil C."/>
            <person name="VanBuren R."/>
            <person name="Zhang Q."/>
            <person name="Andrade A.C."/>
            <person name="Argout X."/>
            <person name="Bertrand B."/>
            <person name="de Kochko A."/>
            <person name="Graziosi G."/>
            <person name="Henry R.J."/>
            <person name="Jayarama X."/>
            <person name="Ming R."/>
            <person name="Nagai C."/>
            <person name="Rounsley S."/>
            <person name="Sankoff D."/>
            <person name="Giuliano G."/>
            <person name="Albert V.A."/>
            <person name="Wincker P."/>
            <person name="Lashermes P."/>
        </authorList>
    </citation>
    <scope>NUCLEOTIDE SEQUENCE [LARGE SCALE GENOMIC DNA]</scope>
    <source>
        <strain evidence="4">cv. DH200-94</strain>
    </source>
</reference>
<dbReference type="InParanoid" id="A0A068U9X3"/>
<feature type="region of interest" description="Disordered" evidence="1">
    <location>
        <begin position="64"/>
        <end position="89"/>
    </location>
</feature>
<proteinExistence type="predicted"/>
<organism evidence="3 4">
    <name type="scientific">Coffea canephora</name>
    <name type="common">Robusta coffee</name>
    <dbReference type="NCBI Taxonomy" id="49390"/>
    <lineage>
        <taxon>Eukaryota</taxon>
        <taxon>Viridiplantae</taxon>
        <taxon>Streptophyta</taxon>
        <taxon>Embryophyta</taxon>
        <taxon>Tracheophyta</taxon>
        <taxon>Spermatophyta</taxon>
        <taxon>Magnoliopsida</taxon>
        <taxon>eudicotyledons</taxon>
        <taxon>Gunneridae</taxon>
        <taxon>Pentapetalae</taxon>
        <taxon>asterids</taxon>
        <taxon>lamiids</taxon>
        <taxon>Gentianales</taxon>
        <taxon>Rubiaceae</taxon>
        <taxon>Ixoroideae</taxon>
        <taxon>Gardenieae complex</taxon>
        <taxon>Bertiereae - Coffeeae clade</taxon>
        <taxon>Coffeeae</taxon>
        <taxon>Coffea</taxon>
    </lineage>
</organism>
<feature type="signal peptide" evidence="2">
    <location>
        <begin position="1"/>
        <end position="27"/>
    </location>
</feature>
<dbReference type="Proteomes" id="UP000295252">
    <property type="component" value="Chromosome XI"/>
</dbReference>
<keyword evidence="4" id="KW-1185">Reference proteome</keyword>
<evidence type="ECO:0008006" key="5">
    <source>
        <dbReference type="Google" id="ProtNLM"/>
    </source>
</evidence>
<evidence type="ECO:0000313" key="4">
    <source>
        <dbReference type="Proteomes" id="UP000295252"/>
    </source>
</evidence>
<evidence type="ECO:0000313" key="3">
    <source>
        <dbReference type="EMBL" id="CDP04413.1"/>
    </source>
</evidence>
<gene>
    <name evidence="3" type="ORF">GSCOC_T00017794001</name>
</gene>
<protein>
    <recommendedName>
        <fullName evidence="5">Defensin-like protein</fullName>
    </recommendedName>
</protein>
<accession>A0A068U9X3</accession>
<evidence type="ECO:0000256" key="2">
    <source>
        <dbReference type="SAM" id="SignalP"/>
    </source>
</evidence>
<feature type="chain" id="PRO_5001657773" description="Defensin-like protein" evidence="2">
    <location>
        <begin position="28"/>
        <end position="89"/>
    </location>
</feature>
<feature type="compositionally biased region" description="Basic and acidic residues" evidence="1">
    <location>
        <begin position="73"/>
        <end position="89"/>
    </location>
</feature>
<evidence type="ECO:0000256" key="1">
    <source>
        <dbReference type="SAM" id="MobiDB-lite"/>
    </source>
</evidence>
<name>A0A068U9X3_COFCA</name>
<dbReference type="EMBL" id="HG739096">
    <property type="protein sequence ID" value="CDP04413.1"/>
    <property type="molecule type" value="Genomic_DNA"/>
</dbReference>
<keyword evidence="2" id="KW-0732">Signal</keyword>
<dbReference type="OrthoDB" id="1444586at2759"/>
<sequence length="89" mass="9730">MKTAFSLVVFLLALCVMEPCVLFGVEARRVVFVHCNSDDDCQFICPPGTTSFKCVSRICECHPPENSAAKPETANDAKDLNARPKEAVP</sequence>
<dbReference type="Gramene" id="CDP04413">
    <property type="protein sequence ID" value="CDP04413"/>
    <property type="gene ID" value="GSCOC_T00017794001"/>
</dbReference>
<dbReference type="AlphaFoldDB" id="A0A068U9X3"/>